<dbReference type="Gene3D" id="3.40.630.30">
    <property type="match status" value="1"/>
</dbReference>
<dbReference type="Proteomes" id="UP001218638">
    <property type="component" value="Chromosome"/>
</dbReference>
<evidence type="ECO:0000313" key="3">
    <source>
        <dbReference type="Proteomes" id="UP001218638"/>
    </source>
</evidence>
<evidence type="ECO:0000259" key="1">
    <source>
        <dbReference type="Pfam" id="PF13302"/>
    </source>
</evidence>
<proteinExistence type="predicted"/>
<gene>
    <name evidence="2" type="ORF">PXH66_11660</name>
</gene>
<feature type="domain" description="N-acetyltransferase" evidence="1">
    <location>
        <begin position="15"/>
        <end position="154"/>
    </location>
</feature>
<dbReference type="RefSeq" id="WP_330931663.1">
    <property type="nucleotide sequence ID" value="NZ_CP119075.1"/>
</dbReference>
<evidence type="ECO:0000313" key="2">
    <source>
        <dbReference type="EMBL" id="WED62989.1"/>
    </source>
</evidence>
<dbReference type="PANTHER" id="PTHR43792:SF1">
    <property type="entry name" value="N-ACETYLTRANSFERASE DOMAIN-CONTAINING PROTEIN"/>
    <property type="match status" value="1"/>
</dbReference>
<name>A0AAF0CNW1_9BACT</name>
<dbReference type="AlphaFoldDB" id="A0AAF0CNW1"/>
<dbReference type="KEGG" id="slom:PXH66_11660"/>
<reference evidence="2" key="1">
    <citation type="submission" date="2023-03" db="EMBL/GenBank/DDBJ databases">
        <title>Lomoglobus Profundus gen. nov., sp. nov., a novel member of the phylum Verrucomicrobia, isolated from deep-marine sediment of South China Sea.</title>
        <authorList>
            <person name="Ahmad T."/>
            <person name="Ishaq S.E."/>
            <person name="Wang F."/>
        </authorList>
    </citation>
    <scope>NUCLEOTIDE SEQUENCE</scope>
    <source>
        <strain evidence="2">LMO-M01</strain>
    </source>
</reference>
<dbReference type="InterPro" id="IPR000182">
    <property type="entry name" value="GNAT_dom"/>
</dbReference>
<dbReference type="GO" id="GO:0016747">
    <property type="term" value="F:acyltransferase activity, transferring groups other than amino-acyl groups"/>
    <property type="evidence" value="ECO:0007669"/>
    <property type="project" value="InterPro"/>
</dbReference>
<dbReference type="SUPFAM" id="SSF55729">
    <property type="entry name" value="Acyl-CoA N-acyltransferases (Nat)"/>
    <property type="match status" value="1"/>
</dbReference>
<protein>
    <submittedName>
        <fullName evidence="2">GNAT family N-acetyltransferase</fullName>
    </submittedName>
</protein>
<sequence length="182" mass="20003">MSSTALPPVPGPTQRLVFRHPHDEHAAFFLSLLNDPLFVRFTGDRGIRDLAGARGYIAKLAAHRQRWGYGLDVIVLRATDEPIGACGFVRRAELDAPDIGFGFLAAHHRQGYGFEAAAATMHHGRTTLALDLILGITQPDNTASIRLLEKLGLRLTESRTLPGLARPQFVYSTDPTRLSPNR</sequence>
<accession>A0AAF0CNW1</accession>
<organism evidence="2 3">
    <name type="scientific">Synoicihabitans lomoniglobus</name>
    <dbReference type="NCBI Taxonomy" id="2909285"/>
    <lineage>
        <taxon>Bacteria</taxon>
        <taxon>Pseudomonadati</taxon>
        <taxon>Verrucomicrobiota</taxon>
        <taxon>Opitutia</taxon>
        <taxon>Opitutales</taxon>
        <taxon>Opitutaceae</taxon>
        <taxon>Synoicihabitans</taxon>
    </lineage>
</organism>
<dbReference type="InterPro" id="IPR016181">
    <property type="entry name" value="Acyl_CoA_acyltransferase"/>
</dbReference>
<dbReference type="EMBL" id="CP119075">
    <property type="protein sequence ID" value="WED62989.1"/>
    <property type="molecule type" value="Genomic_DNA"/>
</dbReference>
<dbReference type="Pfam" id="PF13302">
    <property type="entry name" value="Acetyltransf_3"/>
    <property type="match status" value="1"/>
</dbReference>
<dbReference type="PANTHER" id="PTHR43792">
    <property type="entry name" value="GNAT FAMILY, PUTATIVE (AFU_ORTHOLOGUE AFUA_3G00765)-RELATED-RELATED"/>
    <property type="match status" value="1"/>
</dbReference>
<dbReference type="InterPro" id="IPR051531">
    <property type="entry name" value="N-acetyltransferase"/>
</dbReference>
<keyword evidence="3" id="KW-1185">Reference proteome</keyword>